<dbReference type="InterPro" id="IPR035937">
    <property type="entry name" value="FPG_N"/>
</dbReference>
<dbReference type="EMBL" id="FUWH01000007">
    <property type="protein sequence ID" value="SJZ96963.1"/>
    <property type="molecule type" value="Genomic_DNA"/>
</dbReference>
<dbReference type="OrthoDB" id="9800855at2"/>
<comment type="similarity">
    <text evidence="2">Belongs to the FPG family.</text>
</comment>
<dbReference type="InterPro" id="IPR010979">
    <property type="entry name" value="Ribosomal_uS13-like_H2TH"/>
</dbReference>
<evidence type="ECO:0000256" key="6">
    <source>
        <dbReference type="ARBA" id="ARBA00023204"/>
    </source>
</evidence>
<dbReference type="GO" id="GO:0006284">
    <property type="term" value="P:base-excision repair"/>
    <property type="evidence" value="ECO:0007669"/>
    <property type="project" value="InterPro"/>
</dbReference>
<evidence type="ECO:0000256" key="4">
    <source>
        <dbReference type="ARBA" id="ARBA00022801"/>
    </source>
</evidence>
<dbReference type="SMART" id="SM00898">
    <property type="entry name" value="Fapy_DNA_glyco"/>
    <property type="match status" value="1"/>
</dbReference>
<evidence type="ECO:0000259" key="10">
    <source>
        <dbReference type="PROSITE" id="PS51068"/>
    </source>
</evidence>
<keyword evidence="11" id="KW-0540">Nuclease</keyword>
<comment type="catalytic activity">
    <reaction evidence="1">
        <text>Hydrolysis of DNA containing ring-opened 7-methylguanine residues, releasing 2,6-diamino-4-hydroxy-5-(N-methyl)formamidopyrimidine.</text>
        <dbReference type="EC" id="3.2.2.23"/>
    </reaction>
</comment>
<dbReference type="InterPro" id="IPR015886">
    <property type="entry name" value="H2TH_FPG"/>
</dbReference>
<dbReference type="InterPro" id="IPR012319">
    <property type="entry name" value="FPG_cat"/>
</dbReference>
<keyword evidence="3" id="KW-0227">DNA damage</keyword>
<dbReference type="PANTHER" id="PTHR22993:SF9">
    <property type="entry name" value="FORMAMIDOPYRIMIDINE-DNA GLYCOSYLASE"/>
    <property type="match status" value="1"/>
</dbReference>
<proteinExistence type="inferred from homology"/>
<organism evidence="11 12">
    <name type="scientific">Sediminibacterium ginsengisoli</name>
    <dbReference type="NCBI Taxonomy" id="413434"/>
    <lineage>
        <taxon>Bacteria</taxon>
        <taxon>Pseudomonadati</taxon>
        <taxon>Bacteroidota</taxon>
        <taxon>Chitinophagia</taxon>
        <taxon>Chitinophagales</taxon>
        <taxon>Chitinophagaceae</taxon>
        <taxon>Sediminibacterium</taxon>
    </lineage>
</organism>
<evidence type="ECO:0000256" key="2">
    <source>
        <dbReference type="ARBA" id="ARBA00009409"/>
    </source>
</evidence>
<dbReference type="SUPFAM" id="SSF46946">
    <property type="entry name" value="S13-like H2TH domain"/>
    <property type="match status" value="1"/>
</dbReference>
<keyword evidence="7" id="KW-0456">Lyase</keyword>
<dbReference type="Gene3D" id="1.10.8.50">
    <property type="match status" value="1"/>
</dbReference>
<feature type="domain" description="Formamidopyrimidine-DNA glycosylase catalytic" evidence="10">
    <location>
        <begin position="2"/>
        <end position="102"/>
    </location>
</feature>
<dbReference type="GO" id="GO:0003684">
    <property type="term" value="F:damaged DNA binding"/>
    <property type="evidence" value="ECO:0007669"/>
    <property type="project" value="InterPro"/>
</dbReference>
<dbReference type="STRING" id="413434.SAMN04488132_10758"/>
<evidence type="ECO:0000256" key="7">
    <source>
        <dbReference type="ARBA" id="ARBA00023239"/>
    </source>
</evidence>
<dbReference type="Proteomes" id="UP000190888">
    <property type="component" value="Unassembled WGS sequence"/>
</dbReference>
<keyword evidence="11" id="KW-0255">Endonuclease</keyword>
<accession>A0A1T4PZL4</accession>
<evidence type="ECO:0000256" key="8">
    <source>
        <dbReference type="ARBA" id="ARBA00023268"/>
    </source>
</evidence>
<dbReference type="PROSITE" id="PS51068">
    <property type="entry name" value="FPG_CAT"/>
    <property type="match status" value="1"/>
</dbReference>
<dbReference type="SUPFAM" id="SSF81624">
    <property type="entry name" value="N-terminal domain of MutM-like DNA repair proteins"/>
    <property type="match status" value="1"/>
</dbReference>
<reference evidence="11 12" key="1">
    <citation type="submission" date="2017-02" db="EMBL/GenBank/DDBJ databases">
        <authorList>
            <person name="Peterson S.W."/>
        </authorList>
    </citation>
    <scope>NUCLEOTIDE SEQUENCE [LARGE SCALE GENOMIC DNA]</scope>
    <source>
        <strain evidence="11 12">DSM 22335</strain>
    </source>
</reference>
<dbReference type="RefSeq" id="WP_078831835.1">
    <property type="nucleotide sequence ID" value="NZ_FUWH01000007.1"/>
</dbReference>
<dbReference type="AlphaFoldDB" id="A0A1T4PZL4"/>
<evidence type="ECO:0000313" key="11">
    <source>
        <dbReference type="EMBL" id="SJZ96963.1"/>
    </source>
</evidence>
<evidence type="ECO:0000256" key="5">
    <source>
        <dbReference type="ARBA" id="ARBA00023125"/>
    </source>
</evidence>
<dbReference type="PANTHER" id="PTHR22993">
    <property type="entry name" value="FORMAMIDOPYRIMIDINE-DNA GLYCOSYLASE"/>
    <property type="match status" value="1"/>
</dbReference>
<keyword evidence="6" id="KW-0234">DNA repair</keyword>
<keyword evidence="4" id="KW-0378">Hydrolase</keyword>
<name>A0A1T4PZL4_9BACT</name>
<dbReference type="GO" id="GO:0003906">
    <property type="term" value="F:DNA-(apurinic or apyrimidinic site) endonuclease activity"/>
    <property type="evidence" value="ECO:0007669"/>
    <property type="project" value="InterPro"/>
</dbReference>
<dbReference type="Pfam" id="PF06831">
    <property type="entry name" value="H2TH"/>
    <property type="match status" value="1"/>
</dbReference>
<keyword evidence="8" id="KW-0511">Multifunctional enzyme</keyword>
<gene>
    <name evidence="11" type="ORF">SAMN04488132_10758</name>
</gene>
<sequence length="244" mass="28465">MPEGPSLVILKEKTEKFKGKKVLAVSGTAKADIEKVKNQVVKEIATWGKHYLIRFAKTTIRVHLLMFGTYTINERKEDRQPRLSLKFSNGEMNFYTCAVKMIDEDLDEVYDWSADVMNEKWSSVKTYKKLQEQSNSMICDALLNQEIFSGVGNIIKNEILFRNKIDPRSRVGAIPDKLLKALIRDARTYSFLFLEWKKKFELKAHWQAYHKKECPRDHTPIHKSNTGKGKRQSFYCTTCQKLYN</sequence>
<protein>
    <submittedName>
        <fullName evidence="11">Endonuclease-8</fullName>
    </submittedName>
</protein>
<dbReference type="CDD" id="cd08974">
    <property type="entry name" value="BaFpgNei_N_2"/>
    <property type="match status" value="1"/>
</dbReference>
<keyword evidence="5" id="KW-0238">DNA-binding</keyword>
<dbReference type="GO" id="GO:0016829">
    <property type="term" value="F:lyase activity"/>
    <property type="evidence" value="ECO:0007669"/>
    <property type="project" value="UniProtKB-KW"/>
</dbReference>
<dbReference type="SMART" id="SM01232">
    <property type="entry name" value="H2TH"/>
    <property type="match status" value="1"/>
</dbReference>
<evidence type="ECO:0000256" key="9">
    <source>
        <dbReference type="ARBA" id="ARBA00023295"/>
    </source>
</evidence>
<dbReference type="GO" id="GO:0008534">
    <property type="term" value="F:oxidized purine nucleobase lesion DNA N-glycosylase activity"/>
    <property type="evidence" value="ECO:0007669"/>
    <property type="project" value="UniProtKB-EC"/>
</dbReference>
<keyword evidence="12" id="KW-1185">Reference proteome</keyword>
<evidence type="ECO:0000256" key="3">
    <source>
        <dbReference type="ARBA" id="ARBA00022763"/>
    </source>
</evidence>
<dbReference type="Gene3D" id="3.20.190.10">
    <property type="entry name" value="MutM-like, N-terminal"/>
    <property type="match status" value="1"/>
</dbReference>
<keyword evidence="9" id="KW-0326">Glycosidase</keyword>
<evidence type="ECO:0000256" key="1">
    <source>
        <dbReference type="ARBA" id="ARBA00001668"/>
    </source>
</evidence>
<evidence type="ECO:0000313" key="12">
    <source>
        <dbReference type="Proteomes" id="UP000190888"/>
    </source>
</evidence>
<dbReference type="Pfam" id="PF01149">
    <property type="entry name" value="Fapy_DNA_glyco"/>
    <property type="match status" value="1"/>
</dbReference>
<dbReference type="GO" id="GO:0008270">
    <property type="term" value="F:zinc ion binding"/>
    <property type="evidence" value="ECO:0007669"/>
    <property type="project" value="InterPro"/>
</dbReference>